<sequence>MARSRGEAEWWGGDWRCWRRWLEVWQRRRRPPNPSLDLAGWGPATASIDGSGGAWWWWRRAAGSGWTVDGLRWLGSAVAASCRRRRQQQRRERLRSAAASALARTHRGRDGSGGSGGHDSRRDNGACLDGGKCASTAEWPVVVWCEEGDEAGRRAVAAQREVRPVEAS</sequence>
<dbReference type="EnsemblPlants" id="ONIVA02G10600.1">
    <property type="protein sequence ID" value="ONIVA02G10600.1"/>
    <property type="gene ID" value="ONIVA02G10600"/>
</dbReference>
<evidence type="ECO:0008006" key="4">
    <source>
        <dbReference type="Google" id="ProtNLM"/>
    </source>
</evidence>
<dbReference type="HOGENOM" id="CLU_1589087_0_0_1"/>
<evidence type="ECO:0000313" key="2">
    <source>
        <dbReference type="EnsemblPlants" id="ONIVA02G10600.1"/>
    </source>
</evidence>
<reference evidence="2" key="1">
    <citation type="submission" date="2015-04" db="UniProtKB">
        <authorList>
            <consortium name="EnsemblPlants"/>
        </authorList>
    </citation>
    <scope>IDENTIFICATION</scope>
    <source>
        <strain evidence="2">SL10</strain>
    </source>
</reference>
<feature type="region of interest" description="Disordered" evidence="1">
    <location>
        <begin position="85"/>
        <end position="123"/>
    </location>
</feature>
<dbReference type="AlphaFoldDB" id="A0A0E0G3W2"/>
<dbReference type="Gramene" id="ONIVA02G10600.1">
    <property type="protein sequence ID" value="ONIVA02G10600.1"/>
    <property type="gene ID" value="ONIVA02G10600"/>
</dbReference>
<organism evidence="2">
    <name type="scientific">Oryza nivara</name>
    <name type="common">Indian wild rice</name>
    <name type="synonym">Oryza sativa f. spontanea</name>
    <dbReference type="NCBI Taxonomy" id="4536"/>
    <lineage>
        <taxon>Eukaryota</taxon>
        <taxon>Viridiplantae</taxon>
        <taxon>Streptophyta</taxon>
        <taxon>Embryophyta</taxon>
        <taxon>Tracheophyta</taxon>
        <taxon>Spermatophyta</taxon>
        <taxon>Magnoliopsida</taxon>
        <taxon>Liliopsida</taxon>
        <taxon>Poales</taxon>
        <taxon>Poaceae</taxon>
        <taxon>BOP clade</taxon>
        <taxon>Oryzoideae</taxon>
        <taxon>Oryzeae</taxon>
        <taxon>Oryzinae</taxon>
        <taxon>Oryza</taxon>
    </lineage>
</organism>
<reference evidence="2" key="2">
    <citation type="submission" date="2018-04" db="EMBL/GenBank/DDBJ databases">
        <title>OnivRS2 (Oryza nivara Reference Sequence Version 2).</title>
        <authorList>
            <person name="Zhang J."/>
            <person name="Kudrna D."/>
            <person name="Lee S."/>
            <person name="Talag J."/>
            <person name="Rajasekar S."/>
            <person name="Welchert J."/>
            <person name="Hsing Y.-I."/>
            <person name="Wing R.A."/>
        </authorList>
    </citation>
    <scope>NUCLEOTIDE SEQUENCE [LARGE SCALE GENOMIC DNA]</scope>
    <source>
        <strain evidence="2">SL10</strain>
    </source>
</reference>
<dbReference type="Proteomes" id="UP000006591">
    <property type="component" value="Chromosome 2"/>
</dbReference>
<evidence type="ECO:0000256" key="1">
    <source>
        <dbReference type="SAM" id="MobiDB-lite"/>
    </source>
</evidence>
<keyword evidence="3" id="KW-1185">Reference proteome</keyword>
<proteinExistence type="predicted"/>
<name>A0A0E0G3W2_ORYNI</name>
<accession>A0A0E0G3W2</accession>
<evidence type="ECO:0000313" key="3">
    <source>
        <dbReference type="Proteomes" id="UP000006591"/>
    </source>
</evidence>
<protein>
    <recommendedName>
        <fullName evidence="4">DUF834 domain-containing protein</fullName>
    </recommendedName>
</protein>